<dbReference type="RefSeq" id="WP_284325021.1">
    <property type="nucleotide sequence ID" value="NZ_BSPP01000007.1"/>
</dbReference>
<dbReference type="AlphaFoldDB" id="A0AA37U3G1"/>
<evidence type="ECO:0000313" key="1">
    <source>
        <dbReference type="EMBL" id="GLS86829.1"/>
    </source>
</evidence>
<evidence type="ECO:0000313" key="2">
    <source>
        <dbReference type="Proteomes" id="UP001157355"/>
    </source>
</evidence>
<dbReference type="EMBL" id="BSPP01000007">
    <property type="protein sequence ID" value="GLS86829.1"/>
    <property type="molecule type" value="Genomic_DNA"/>
</dbReference>
<gene>
    <name evidence="1" type="ORF">GCM10010873_18030</name>
</gene>
<sequence length="108" mass="11709">MAGYSTTNWPLFLRLVSLGVQTSDAAEFVGIARATAYVKASRDPVFRVALIDATQLGHALRVVSPDHFADETGQPILDADFEPIPRNPPGRLFAWIKGQSNPFALLAS</sequence>
<dbReference type="Proteomes" id="UP001157355">
    <property type="component" value="Unassembled WGS sequence"/>
</dbReference>
<proteinExistence type="predicted"/>
<keyword evidence="2" id="KW-1185">Reference proteome</keyword>
<protein>
    <submittedName>
        <fullName evidence="1">Uncharacterized protein</fullName>
    </submittedName>
</protein>
<accession>A0AA37U3G1</accession>
<name>A0AA37U3G1_9RHOB</name>
<comment type="caution">
    <text evidence="1">The sequence shown here is derived from an EMBL/GenBank/DDBJ whole genome shotgun (WGS) entry which is preliminary data.</text>
</comment>
<organism evidence="1 2">
    <name type="scientific">Cypionkella aquatica</name>
    <dbReference type="NCBI Taxonomy" id="1756042"/>
    <lineage>
        <taxon>Bacteria</taxon>
        <taxon>Pseudomonadati</taxon>
        <taxon>Pseudomonadota</taxon>
        <taxon>Alphaproteobacteria</taxon>
        <taxon>Rhodobacterales</taxon>
        <taxon>Paracoccaceae</taxon>
        <taxon>Cypionkella</taxon>
    </lineage>
</organism>
<reference evidence="1 2" key="1">
    <citation type="journal article" date="2014" name="Int. J. Syst. Evol. Microbiol.">
        <title>Complete genome sequence of Corynebacterium casei LMG S-19264T (=DSM 44701T), isolated from a smear-ripened cheese.</title>
        <authorList>
            <consortium name="US DOE Joint Genome Institute (JGI-PGF)"/>
            <person name="Walter F."/>
            <person name="Albersmeier A."/>
            <person name="Kalinowski J."/>
            <person name="Ruckert C."/>
        </authorList>
    </citation>
    <scope>NUCLEOTIDE SEQUENCE [LARGE SCALE GENOMIC DNA]</scope>
    <source>
        <strain evidence="1 2">NBRC 111766</strain>
    </source>
</reference>